<dbReference type="Proteomes" id="UP000001610">
    <property type="component" value="Unassembled WGS sequence"/>
</dbReference>
<accession>G3J581</accession>
<evidence type="ECO:0000313" key="2">
    <source>
        <dbReference type="Proteomes" id="UP000001610"/>
    </source>
</evidence>
<name>G3J581_CORMM</name>
<reference evidence="1 2" key="1">
    <citation type="journal article" date="2011" name="Genome Biol.">
        <title>Genome sequence of the insect pathogenic fungus Cordyceps militaris, a valued traditional Chinese medicine.</title>
        <authorList>
            <person name="Zheng P."/>
            <person name="Xia Y."/>
            <person name="Xiao G."/>
            <person name="Xiong C."/>
            <person name="Hu X."/>
            <person name="Zhang S."/>
            <person name="Zheng H."/>
            <person name="Huang Y."/>
            <person name="Zhou Y."/>
            <person name="Wang S."/>
            <person name="Zhao G.P."/>
            <person name="Liu X."/>
            <person name="St Leger R.J."/>
            <person name="Wang C."/>
        </authorList>
    </citation>
    <scope>NUCLEOTIDE SEQUENCE [LARGE SCALE GENOMIC DNA]</scope>
    <source>
        <strain evidence="1 2">CM01</strain>
    </source>
</reference>
<dbReference type="AlphaFoldDB" id="G3J581"/>
<proteinExistence type="predicted"/>
<dbReference type="HOGENOM" id="CLU_1835074_0_0_1"/>
<keyword evidence="2" id="KW-1185">Reference proteome</keyword>
<organism evidence="1 2">
    <name type="scientific">Cordyceps militaris (strain CM01)</name>
    <name type="common">Caterpillar fungus</name>
    <dbReference type="NCBI Taxonomy" id="983644"/>
    <lineage>
        <taxon>Eukaryota</taxon>
        <taxon>Fungi</taxon>
        <taxon>Dikarya</taxon>
        <taxon>Ascomycota</taxon>
        <taxon>Pezizomycotina</taxon>
        <taxon>Sordariomycetes</taxon>
        <taxon>Hypocreomycetidae</taxon>
        <taxon>Hypocreales</taxon>
        <taxon>Cordycipitaceae</taxon>
        <taxon>Cordyceps</taxon>
    </lineage>
</organism>
<evidence type="ECO:0000313" key="1">
    <source>
        <dbReference type="EMBL" id="EGX95995.1"/>
    </source>
</evidence>
<protein>
    <submittedName>
        <fullName evidence="1">Uncharacterized protein</fullName>
    </submittedName>
</protein>
<sequence>MAASFSYVLGLGEVSPCQFLLLGDKDVLCTVVRSEESRLRHSQDKSAASAMELAAEVQAIPLRQSSIDTRWRTTCYNFALPTSATCLHLRPRLYSGCALHVKHRNPAIIAVIIEAIARVKIISPIPAILCPALNFQDAYS</sequence>
<dbReference type="GeneID" id="18162684"/>
<gene>
    <name evidence="1" type="ORF">CCM_00650</name>
</gene>
<dbReference type="InParanoid" id="G3J581"/>
<dbReference type="EMBL" id="JH126399">
    <property type="protein sequence ID" value="EGX95995.1"/>
    <property type="molecule type" value="Genomic_DNA"/>
</dbReference>
<dbReference type="RefSeq" id="XP_006665872.1">
    <property type="nucleotide sequence ID" value="XM_006665809.1"/>
</dbReference>
<dbReference type="KEGG" id="cmt:CCM_00650"/>
<dbReference type="VEuPathDB" id="FungiDB:CCM_00650"/>